<gene>
    <name evidence="1" type="ORF">SPIL2461_LOCUS21853</name>
</gene>
<name>A0A812XX94_SYMPI</name>
<dbReference type="EMBL" id="CAJNIZ010046667">
    <property type="protein sequence ID" value="CAE7753484.1"/>
    <property type="molecule type" value="Genomic_DNA"/>
</dbReference>
<comment type="caution">
    <text evidence="1">The sequence shown here is derived from an EMBL/GenBank/DDBJ whole genome shotgun (WGS) entry which is preliminary data.</text>
</comment>
<organism evidence="1 2">
    <name type="scientific">Symbiodinium pilosum</name>
    <name type="common">Dinoflagellate</name>
    <dbReference type="NCBI Taxonomy" id="2952"/>
    <lineage>
        <taxon>Eukaryota</taxon>
        <taxon>Sar</taxon>
        <taxon>Alveolata</taxon>
        <taxon>Dinophyceae</taxon>
        <taxon>Suessiales</taxon>
        <taxon>Symbiodiniaceae</taxon>
        <taxon>Symbiodinium</taxon>
    </lineage>
</organism>
<reference evidence="1" key="1">
    <citation type="submission" date="2021-02" db="EMBL/GenBank/DDBJ databases">
        <authorList>
            <person name="Dougan E. K."/>
            <person name="Rhodes N."/>
            <person name="Thang M."/>
            <person name="Chan C."/>
        </authorList>
    </citation>
    <scope>NUCLEOTIDE SEQUENCE</scope>
</reference>
<dbReference type="OrthoDB" id="441211at2759"/>
<keyword evidence="2" id="KW-1185">Reference proteome</keyword>
<evidence type="ECO:0000313" key="1">
    <source>
        <dbReference type="EMBL" id="CAE7753484.1"/>
    </source>
</evidence>
<protein>
    <submittedName>
        <fullName evidence="1">Uncharacterized protein</fullName>
    </submittedName>
</protein>
<sequence>WVTPGDDNERLKSSVPEWLLEDEHAFAWRVVSLLGMYTGLSFNIHARDIAEGPGITYFSLCFTGADYSQHPEEQQPDDWEERLSCGHIFVGPQYTVDLLRSGEVAMVSVENLKHIVVAESLCDFLMLLKLWLAEMLPKAEDLHKAAISRMKTGTGGPSHSAYLVEEGLRFTALPDFILGRLPPSLQAKRAAEAAKVSPRKKKRAQFCCHSCSRALPREALRCCTSCGEENDFAYFCRRCCKDGSWCSKCNSCFQCCDLSHTVEDTS</sequence>
<proteinExistence type="predicted"/>
<dbReference type="Proteomes" id="UP000649617">
    <property type="component" value="Unassembled WGS sequence"/>
</dbReference>
<feature type="non-terminal residue" evidence="1">
    <location>
        <position position="266"/>
    </location>
</feature>
<dbReference type="AlphaFoldDB" id="A0A812XX94"/>
<evidence type="ECO:0000313" key="2">
    <source>
        <dbReference type="Proteomes" id="UP000649617"/>
    </source>
</evidence>
<accession>A0A812XX94</accession>